<dbReference type="Pfam" id="PF05768">
    <property type="entry name" value="Glrx-like"/>
    <property type="match status" value="1"/>
</dbReference>
<dbReference type="AlphaFoldDB" id="A0A8D5G1N9"/>
<dbReference type="InterPro" id="IPR008554">
    <property type="entry name" value="Glutaredoxin-like"/>
</dbReference>
<accession>A0A8D5G1N9</accession>
<evidence type="ECO:0000313" key="2">
    <source>
        <dbReference type="Proteomes" id="UP000826722"/>
    </source>
</evidence>
<protein>
    <submittedName>
        <fullName evidence="1">Glutaredoxin family protein</fullName>
    </submittedName>
</protein>
<gene>
    <name evidence="1" type="ORF">ZMTM_03040</name>
</gene>
<dbReference type="SUPFAM" id="SSF52833">
    <property type="entry name" value="Thioredoxin-like"/>
    <property type="match status" value="1"/>
</dbReference>
<dbReference type="EMBL" id="AP024110">
    <property type="protein sequence ID" value="BCM24045.1"/>
    <property type="molecule type" value="Genomic_DNA"/>
</dbReference>
<dbReference type="InterPro" id="IPR036249">
    <property type="entry name" value="Thioredoxin-like_sf"/>
</dbReference>
<keyword evidence="2" id="KW-1185">Reference proteome</keyword>
<dbReference type="KEGG" id="mpau:ZMTM_03040"/>
<organism evidence="1 2">
    <name type="scientific">Methyloradius palustris</name>
    <dbReference type="NCBI Taxonomy" id="2778876"/>
    <lineage>
        <taxon>Bacteria</taxon>
        <taxon>Pseudomonadati</taxon>
        <taxon>Pseudomonadota</taxon>
        <taxon>Betaproteobacteria</taxon>
        <taxon>Nitrosomonadales</taxon>
        <taxon>Methylophilaceae</taxon>
        <taxon>Methyloradius</taxon>
    </lineage>
</organism>
<evidence type="ECO:0000313" key="1">
    <source>
        <dbReference type="EMBL" id="BCM24045.1"/>
    </source>
</evidence>
<sequence length="79" mass="9022">MINLILYGTSGCHLCEEAEALLGRLEDEYPITLQLVDIADDESLVEAYGIRIPVLINTDKSELSWPFNENDLRVWLKEN</sequence>
<reference evidence="1" key="1">
    <citation type="journal article" date="2021" name="Arch. Microbiol.">
        <title>Methyloradius palustris gen. nov., sp. nov., a methanol-oxidizing bacterium isolated from snow.</title>
        <authorList>
            <person name="Miyadera T."/>
            <person name="Kojima H."/>
            <person name="Fukui M."/>
        </authorList>
    </citation>
    <scope>NUCLEOTIDE SEQUENCE</scope>
    <source>
        <strain evidence="1">Zm11</strain>
    </source>
</reference>
<name>A0A8D5G1N9_9PROT</name>
<proteinExistence type="predicted"/>
<dbReference type="Gene3D" id="3.40.30.10">
    <property type="entry name" value="Glutaredoxin"/>
    <property type="match status" value="1"/>
</dbReference>
<dbReference type="Proteomes" id="UP000826722">
    <property type="component" value="Chromosome"/>
</dbReference>
<dbReference type="RefSeq" id="WP_221764607.1">
    <property type="nucleotide sequence ID" value="NZ_AP024110.1"/>
</dbReference>